<dbReference type="Proteomes" id="UP001147700">
    <property type="component" value="Unassembled WGS sequence"/>
</dbReference>
<sequence length="251" mass="28472">MAISLTFDVDAESGWLGEDPAYEQRLSTLSEARYGITRGLPRILDILDRHGIKGTFYVPGYTAELHPEAIKRIHDEGHELGHHGHMHLRSDTATEAQQREEIERGLEALAPLATPTGYRSPSWELTPTTLQLLHDHGFTYDSSLMGDDRPYTLDNGLLEIPVHWSLDDWPHLHWKAGRGDAFTSPQAFLDTWLREFESAVRDRRHITFTMHPEVIGRGYRAQLLEELITAIKDRADAWFATHGDVAAFVVS</sequence>
<gene>
    <name evidence="2" type="ORF">OJ962_02910</name>
</gene>
<dbReference type="Pfam" id="PF01522">
    <property type="entry name" value="Polysacc_deac_1"/>
    <property type="match status" value="1"/>
</dbReference>
<dbReference type="CDD" id="cd10938">
    <property type="entry name" value="CE4_HpPgdA_like"/>
    <property type="match status" value="1"/>
</dbReference>
<dbReference type="PANTHER" id="PTHR47561">
    <property type="entry name" value="POLYSACCHARIDE DEACETYLASE FAMILY PROTEIN (AFU_ORTHOLOGUE AFUA_6G05030)"/>
    <property type="match status" value="1"/>
</dbReference>
<evidence type="ECO:0000313" key="2">
    <source>
        <dbReference type="EMBL" id="MDA0136431.1"/>
    </source>
</evidence>
<dbReference type="PROSITE" id="PS51677">
    <property type="entry name" value="NODB"/>
    <property type="match status" value="1"/>
</dbReference>
<accession>A0ABT4RDI4</accession>
<organism evidence="2 3">
    <name type="scientific">Solirubrobacter deserti</name>
    <dbReference type="NCBI Taxonomy" id="2282478"/>
    <lineage>
        <taxon>Bacteria</taxon>
        <taxon>Bacillati</taxon>
        <taxon>Actinomycetota</taxon>
        <taxon>Thermoleophilia</taxon>
        <taxon>Solirubrobacterales</taxon>
        <taxon>Solirubrobacteraceae</taxon>
        <taxon>Solirubrobacter</taxon>
    </lineage>
</organism>
<dbReference type="Gene3D" id="3.20.20.370">
    <property type="entry name" value="Glycoside hydrolase/deacetylase"/>
    <property type="match status" value="1"/>
</dbReference>
<proteinExistence type="predicted"/>
<dbReference type="SUPFAM" id="SSF88713">
    <property type="entry name" value="Glycoside hydrolase/deacetylase"/>
    <property type="match status" value="1"/>
</dbReference>
<protein>
    <submittedName>
        <fullName evidence="2">Polysaccharide deacetylase</fullName>
    </submittedName>
</protein>
<dbReference type="PANTHER" id="PTHR47561:SF1">
    <property type="entry name" value="POLYSACCHARIDE DEACETYLASE FAMILY PROTEIN (AFU_ORTHOLOGUE AFUA_6G05030)"/>
    <property type="match status" value="1"/>
</dbReference>
<keyword evidence="3" id="KW-1185">Reference proteome</keyword>
<dbReference type="EMBL" id="JAPCID010000003">
    <property type="protein sequence ID" value="MDA0136431.1"/>
    <property type="molecule type" value="Genomic_DNA"/>
</dbReference>
<dbReference type="RefSeq" id="WP_202955418.1">
    <property type="nucleotide sequence ID" value="NZ_JAPCID010000003.1"/>
</dbReference>
<name>A0ABT4RDI4_9ACTN</name>
<evidence type="ECO:0000313" key="3">
    <source>
        <dbReference type="Proteomes" id="UP001147700"/>
    </source>
</evidence>
<feature type="domain" description="NodB homology" evidence="1">
    <location>
        <begin position="25"/>
        <end position="240"/>
    </location>
</feature>
<dbReference type="InterPro" id="IPR002509">
    <property type="entry name" value="NODB_dom"/>
</dbReference>
<dbReference type="InterPro" id="IPR037950">
    <property type="entry name" value="PgdA-like"/>
</dbReference>
<reference evidence="2" key="1">
    <citation type="submission" date="2022-10" db="EMBL/GenBank/DDBJ databases">
        <title>The WGS of Solirubrobacter sp. CPCC 204708.</title>
        <authorList>
            <person name="Jiang Z."/>
        </authorList>
    </citation>
    <scope>NUCLEOTIDE SEQUENCE</scope>
    <source>
        <strain evidence="2">CPCC 204708</strain>
    </source>
</reference>
<dbReference type="InterPro" id="IPR011330">
    <property type="entry name" value="Glyco_hydro/deAcase_b/a-brl"/>
</dbReference>
<evidence type="ECO:0000259" key="1">
    <source>
        <dbReference type="PROSITE" id="PS51677"/>
    </source>
</evidence>
<comment type="caution">
    <text evidence="2">The sequence shown here is derived from an EMBL/GenBank/DDBJ whole genome shotgun (WGS) entry which is preliminary data.</text>
</comment>